<dbReference type="Proteomes" id="UP001367676">
    <property type="component" value="Unassembled WGS sequence"/>
</dbReference>
<gene>
    <name evidence="3" type="ORF">V9T40_009180</name>
</gene>
<evidence type="ECO:0000256" key="1">
    <source>
        <dbReference type="SAM" id="Coils"/>
    </source>
</evidence>
<reference evidence="3 4" key="1">
    <citation type="submission" date="2024-03" db="EMBL/GenBank/DDBJ databases">
        <title>Adaptation during the transition from Ophiocordyceps entomopathogen to insect associate is accompanied by gene loss and intensified selection.</title>
        <authorList>
            <person name="Ward C.M."/>
            <person name="Onetto C.A."/>
            <person name="Borneman A.R."/>
        </authorList>
    </citation>
    <scope>NUCLEOTIDE SEQUENCE [LARGE SCALE GENOMIC DNA]</scope>
    <source>
        <strain evidence="3">AWRI1</strain>
        <tissue evidence="3">Single Adult Female</tissue>
    </source>
</reference>
<feature type="compositionally biased region" description="Polar residues" evidence="2">
    <location>
        <begin position="144"/>
        <end position="157"/>
    </location>
</feature>
<sequence length="741" mass="81512">MDQVDSLNEMGLQSTPMTSVGVSVSNVVNTSQVIAVAADLPSFQYFISEQAKSILALQELQNEVGALLEFRDLVMEAFPQLGQKVQNMQLQNAISSAKWEPGIRVKRKLGQQLRGDADMLVPSLLPRLRSNSQGKGSRRGEMSGSATSSSAIQDSGFCTESSKDHLSVLSSRSKSRDAADELFSLLDNIHSKGTRLKLEVEYLWSRLNRKEAGCASLSNTSVRRCKSLDDLMLTNRSQSFTFEYAVKTAFLETELSTLKRERDTLLKKLGDIEGEHLANLAQTNRLLTELETMSAEKRELEERLQVAIHSENNVNGRINDLHANFLMRNQWRNVQTPFAKCQLLKLEQVFKGMTRNAPNVISNSNDAELTDTSTAHAIYSSAASQDDYPKIEYSRAELSAKVARPVNPVTKELMNDATSYQIEGKVELPNTTSANCIPTNVTNTTSATASTTSAVTLTSTKEFGDAVDYKLDGIGTSLGKPDVLIGFLSGHPLSFDSATTKRPGGVTLSKEKVLSILNEYDPKTLHCFLLTLSYQVEALNVHMQRISKSRMNIFKQLNKYKFENEDLKLELKKKEIELEGTKAQKRVLEQKCSNDVKHSYSTSDLMTPSMSKSCALSDSRADPTTTYACSISDSALLMTDHRTSTPLASRCGALGTRSTSAKCTNFSPDSNDRIVKSANGGGSSTNRRNYSKIPLKTYSNRAPSKLNSGSKKSLTSFKEYSTTGLPHSSCISSTSSSLNHK</sequence>
<comment type="caution">
    <text evidence="3">The sequence shown here is derived from an EMBL/GenBank/DDBJ whole genome shotgun (WGS) entry which is preliminary data.</text>
</comment>
<evidence type="ECO:0000313" key="4">
    <source>
        <dbReference type="Proteomes" id="UP001367676"/>
    </source>
</evidence>
<feature type="compositionally biased region" description="Polar residues" evidence="2">
    <location>
        <begin position="658"/>
        <end position="669"/>
    </location>
</feature>
<proteinExistence type="predicted"/>
<protein>
    <submittedName>
        <fullName evidence="3">Uncharacterized protein</fullName>
    </submittedName>
</protein>
<organism evidence="3 4">
    <name type="scientific">Parthenolecanium corni</name>
    <dbReference type="NCBI Taxonomy" id="536013"/>
    <lineage>
        <taxon>Eukaryota</taxon>
        <taxon>Metazoa</taxon>
        <taxon>Ecdysozoa</taxon>
        <taxon>Arthropoda</taxon>
        <taxon>Hexapoda</taxon>
        <taxon>Insecta</taxon>
        <taxon>Pterygota</taxon>
        <taxon>Neoptera</taxon>
        <taxon>Paraneoptera</taxon>
        <taxon>Hemiptera</taxon>
        <taxon>Sternorrhyncha</taxon>
        <taxon>Coccoidea</taxon>
        <taxon>Coccidae</taxon>
        <taxon>Parthenolecanium</taxon>
    </lineage>
</organism>
<name>A0AAN9TZ62_9HEMI</name>
<accession>A0AAN9TZ62</accession>
<keyword evidence="4" id="KW-1185">Reference proteome</keyword>
<keyword evidence="1" id="KW-0175">Coiled coil</keyword>
<feature type="coiled-coil region" evidence="1">
    <location>
        <begin position="557"/>
        <end position="591"/>
    </location>
</feature>
<evidence type="ECO:0000256" key="2">
    <source>
        <dbReference type="SAM" id="MobiDB-lite"/>
    </source>
</evidence>
<evidence type="ECO:0000313" key="3">
    <source>
        <dbReference type="EMBL" id="KAK7601739.1"/>
    </source>
</evidence>
<dbReference type="AlphaFoldDB" id="A0AAN9TZ62"/>
<dbReference type="EMBL" id="JBBCAQ010000010">
    <property type="protein sequence ID" value="KAK7601739.1"/>
    <property type="molecule type" value="Genomic_DNA"/>
</dbReference>
<feature type="region of interest" description="Disordered" evidence="2">
    <location>
        <begin position="658"/>
        <end position="741"/>
    </location>
</feature>
<feature type="region of interest" description="Disordered" evidence="2">
    <location>
        <begin position="127"/>
        <end position="157"/>
    </location>
</feature>
<feature type="compositionally biased region" description="Polar residues" evidence="2">
    <location>
        <begin position="697"/>
        <end position="726"/>
    </location>
</feature>
<feature type="coiled-coil region" evidence="1">
    <location>
        <begin position="248"/>
        <end position="310"/>
    </location>
</feature>
<feature type="compositionally biased region" description="Low complexity" evidence="2">
    <location>
        <begin position="728"/>
        <end position="741"/>
    </location>
</feature>